<dbReference type="EC" id="2.1.1.80" evidence="2"/>
<dbReference type="PRINTS" id="PR00996">
    <property type="entry name" value="CHERMTFRASE"/>
</dbReference>
<evidence type="ECO:0000313" key="8">
    <source>
        <dbReference type="Proteomes" id="UP000252355"/>
    </source>
</evidence>
<comment type="caution">
    <text evidence="7">The sequence shown here is derived from an EMBL/GenBank/DDBJ whole genome shotgun (WGS) entry which is preliminary data.</text>
</comment>
<dbReference type="AlphaFoldDB" id="A0A367ZMM1"/>
<dbReference type="SMART" id="SM00138">
    <property type="entry name" value="MeTrc"/>
    <property type="match status" value="1"/>
</dbReference>
<dbReference type="Proteomes" id="UP000252355">
    <property type="component" value="Unassembled WGS sequence"/>
</dbReference>
<protein>
    <recommendedName>
        <fullName evidence="2">protein-glutamate O-methyltransferase</fullName>
        <ecNumber evidence="2">2.1.1.80</ecNumber>
    </recommendedName>
</protein>
<evidence type="ECO:0000313" key="7">
    <source>
        <dbReference type="EMBL" id="RCK79097.1"/>
    </source>
</evidence>
<dbReference type="PANTHER" id="PTHR24422">
    <property type="entry name" value="CHEMOTAXIS PROTEIN METHYLTRANSFERASE"/>
    <property type="match status" value="1"/>
</dbReference>
<dbReference type="InterPro" id="IPR036804">
    <property type="entry name" value="CheR_N_sf"/>
</dbReference>
<sequence>MPVATAGLTEMSPAEFRRMSEFIYQRWGIHLPPSKKALLEGRLRKRLHQLRLPGFKEYCQYLFSPEGMAREALEMVDLVTTNKTEFLREPDHFEYLTATVLPTLAADQTGGTGDRFLVWSAGCSSGEEPYTLAMVLSEFAASHPHFRFRILATDISARMLAIARDGIYPEERIAPVPLEWRRRYLMRSKDPARRVVRFTPEIRARITFQRLNLMEVGTQVRETFQIIFCRNVIIYFDRFTQEKLLREFYRRLPPGGYLFLGHSETLTGLDIPLLNVAPTVYRKPFAEGEGPPHGLTR</sequence>
<dbReference type="Pfam" id="PF01739">
    <property type="entry name" value="CheR"/>
    <property type="match status" value="1"/>
</dbReference>
<dbReference type="InterPro" id="IPR022641">
    <property type="entry name" value="CheR_N"/>
</dbReference>
<reference evidence="7 8" key="1">
    <citation type="submission" date="2018-05" db="EMBL/GenBank/DDBJ databases">
        <title>A metagenomic window into the 2 km-deep terrestrial subsurface aquifer revealed taxonomically and functionally diverse microbial community comprising novel uncultured bacterial lineages.</title>
        <authorList>
            <person name="Kadnikov V.V."/>
            <person name="Mardanov A.V."/>
            <person name="Beletsky A.V."/>
            <person name="Banks D."/>
            <person name="Pimenov N.V."/>
            <person name="Frank Y.A."/>
            <person name="Karnachuk O.V."/>
            <person name="Ravin N.V."/>
        </authorList>
    </citation>
    <scope>NUCLEOTIDE SEQUENCE [LARGE SCALE GENOMIC DNA]</scope>
    <source>
        <strain evidence="7">BY5</strain>
    </source>
</reference>
<dbReference type="InterPro" id="IPR029063">
    <property type="entry name" value="SAM-dependent_MTases_sf"/>
</dbReference>
<dbReference type="SUPFAM" id="SSF47757">
    <property type="entry name" value="Chemotaxis receptor methyltransferase CheR, N-terminal domain"/>
    <property type="match status" value="1"/>
</dbReference>
<dbReference type="Pfam" id="PF03705">
    <property type="entry name" value="CheR_N"/>
    <property type="match status" value="1"/>
</dbReference>
<dbReference type="InterPro" id="IPR026024">
    <property type="entry name" value="Chemotaxis_MeTrfase_CheR"/>
</dbReference>
<keyword evidence="4 7" id="KW-0808">Transferase</keyword>
<dbReference type="PROSITE" id="PS50123">
    <property type="entry name" value="CHER"/>
    <property type="match status" value="1"/>
</dbReference>
<name>A0A367ZMM1_9BACT</name>
<gene>
    <name evidence="7" type="ORF">OZSIB_0439</name>
</gene>
<proteinExistence type="predicted"/>
<dbReference type="EMBL" id="QOQW01000016">
    <property type="protein sequence ID" value="RCK79097.1"/>
    <property type="molecule type" value="Genomic_DNA"/>
</dbReference>
<dbReference type="InterPro" id="IPR022642">
    <property type="entry name" value="CheR_C"/>
</dbReference>
<dbReference type="SUPFAM" id="SSF53335">
    <property type="entry name" value="S-adenosyl-L-methionine-dependent methyltransferases"/>
    <property type="match status" value="1"/>
</dbReference>
<dbReference type="PIRSF" id="PIRSF000410">
    <property type="entry name" value="CheR"/>
    <property type="match status" value="1"/>
</dbReference>
<feature type="domain" description="CheR-type methyltransferase" evidence="6">
    <location>
        <begin position="4"/>
        <end position="286"/>
    </location>
</feature>
<evidence type="ECO:0000256" key="2">
    <source>
        <dbReference type="ARBA" id="ARBA00012534"/>
    </source>
</evidence>
<dbReference type="InterPro" id="IPR050903">
    <property type="entry name" value="Bact_Chemotaxis_MeTrfase"/>
</dbReference>
<accession>A0A367ZMM1</accession>
<evidence type="ECO:0000256" key="3">
    <source>
        <dbReference type="ARBA" id="ARBA00022603"/>
    </source>
</evidence>
<evidence type="ECO:0000256" key="1">
    <source>
        <dbReference type="ARBA" id="ARBA00001541"/>
    </source>
</evidence>
<dbReference type="GO" id="GO:0032259">
    <property type="term" value="P:methylation"/>
    <property type="evidence" value="ECO:0007669"/>
    <property type="project" value="UniProtKB-KW"/>
</dbReference>
<keyword evidence="5" id="KW-0949">S-adenosyl-L-methionine</keyword>
<evidence type="ECO:0000256" key="5">
    <source>
        <dbReference type="ARBA" id="ARBA00022691"/>
    </source>
</evidence>
<dbReference type="InterPro" id="IPR000780">
    <property type="entry name" value="CheR_MeTrfase"/>
</dbReference>
<dbReference type="PANTHER" id="PTHR24422:SF26">
    <property type="entry name" value="CHEMOTAXIS PROTEIN METHYLTRANSFERASE"/>
    <property type="match status" value="1"/>
</dbReference>
<dbReference type="Gene3D" id="1.10.155.10">
    <property type="entry name" value="Chemotaxis receptor methyltransferase CheR, N-terminal domain"/>
    <property type="match status" value="1"/>
</dbReference>
<dbReference type="Gene3D" id="3.40.50.150">
    <property type="entry name" value="Vaccinia Virus protein VP39"/>
    <property type="match status" value="1"/>
</dbReference>
<keyword evidence="3 7" id="KW-0489">Methyltransferase</keyword>
<evidence type="ECO:0000259" key="6">
    <source>
        <dbReference type="PROSITE" id="PS50123"/>
    </source>
</evidence>
<evidence type="ECO:0000256" key="4">
    <source>
        <dbReference type="ARBA" id="ARBA00022679"/>
    </source>
</evidence>
<dbReference type="CDD" id="cd02440">
    <property type="entry name" value="AdoMet_MTases"/>
    <property type="match status" value="1"/>
</dbReference>
<organism evidence="7 8">
    <name type="scientific">Candidatus Ozemobacter sibiricus</name>
    <dbReference type="NCBI Taxonomy" id="2268124"/>
    <lineage>
        <taxon>Bacteria</taxon>
        <taxon>Candidatus Ozemobacteria</taxon>
        <taxon>Candidatus Ozemobacterales</taxon>
        <taxon>Candidatus Ozemobacteraceae</taxon>
        <taxon>Candidatus Ozemobacter</taxon>
    </lineage>
</organism>
<comment type="catalytic activity">
    <reaction evidence="1">
        <text>L-glutamyl-[protein] + S-adenosyl-L-methionine = [protein]-L-glutamate 5-O-methyl ester + S-adenosyl-L-homocysteine</text>
        <dbReference type="Rhea" id="RHEA:24452"/>
        <dbReference type="Rhea" id="RHEA-COMP:10208"/>
        <dbReference type="Rhea" id="RHEA-COMP:10311"/>
        <dbReference type="ChEBI" id="CHEBI:29973"/>
        <dbReference type="ChEBI" id="CHEBI:57856"/>
        <dbReference type="ChEBI" id="CHEBI:59789"/>
        <dbReference type="ChEBI" id="CHEBI:82795"/>
        <dbReference type="EC" id="2.1.1.80"/>
    </reaction>
</comment>
<dbReference type="GO" id="GO:0008983">
    <property type="term" value="F:protein-glutamate O-methyltransferase activity"/>
    <property type="evidence" value="ECO:0007669"/>
    <property type="project" value="UniProtKB-EC"/>
</dbReference>